<dbReference type="GO" id="GO:0015740">
    <property type="term" value="P:C4-dicarboxylate transport"/>
    <property type="evidence" value="ECO:0007669"/>
    <property type="project" value="TreeGrafter"/>
</dbReference>
<evidence type="ECO:0000256" key="4">
    <source>
        <dbReference type="ARBA" id="ARBA00022519"/>
    </source>
</evidence>
<keyword evidence="7 9" id="KW-0472">Membrane</keyword>
<dbReference type="Proteomes" id="UP000184159">
    <property type="component" value="Unassembled WGS sequence"/>
</dbReference>
<comment type="subcellular location">
    <subcellularLocation>
        <location evidence="1 9">Cell inner membrane</location>
        <topology evidence="1 9">Multi-pass membrane protein</topology>
    </subcellularLocation>
</comment>
<reference evidence="12" key="1">
    <citation type="submission" date="2016-11" db="EMBL/GenBank/DDBJ databases">
        <authorList>
            <person name="Varghese N."/>
            <person name="Submissions S."/>
        </authorList>
    </citation>
    <scope>NUCLEOTIDE SEQUENCE [LARGE SCALE GENOMIC DNA]</scope>
    <source>
        <strain evidence="12">DSM 21264</strain>
    </source>
</reference>
<feature type="transmembrane region" description="Helical" evidence="9">
    <location>
        <begin position="148"/>
        <end position="169"/>
    </location>
</feature>
<evidence type="ECO:0000256" key="1">
    <source>
        <dbReference type="ARBA" id="ARBA00004429"/>
    </source>
</evidence>
<evidence type="ECO:0000259" key="10">
    <source>
        <dbReference type="Pfam" id="PF04290"/>
    </source>
</evidence>
<dbReference type="Pfam" id="PF04290">
    <property type="entry name" value="DctQ"/>
    <property type="match status" value="1"/>
</dbReference>
<accession>A0A1M5GYN5</accession>
<dbReference type="PANTHER" id="PTHR35011:SF2">
    <property type="entry name" value="2,3-DIKETO-L-GULONATE TRAP TRANSPORTER SMALL PERMEASE PROTEIN YIAM"/>
    <property type="match status" value="1"/>
</dbReference>
<dbReference type="GO" id="GO:0022857">
    <property type="term" value="F:transmembrane transporter activity"/>
    <property type="evidence" value="ECO:0007669"/>
    <property type="project" value="UniProtKB-UniRule"/>
</dbReference>
<evidence type="ECO:0000313" key="12">
    <source>
        <dbReference type="Proteomes" id="UP000184159"/>
    </source>
</evidence>
<evidence type="ECO:0000256" key="3">
    <source>
        <dbReference type="ARBA" id="ARBA00022475"/>
    </source>
</evidence>
<gene>
    <name evidence="11" type="ORF">SAMN02745781_03945</name>
</gene>
<keyword evidence="3" id="KW-1003">Cell membrane</keyword>
<keyword evidence="5 9" id="KW-0812">Transmembrane</keyword>
<evidence type="ECO:0000256" key="7">
    <source>
        <dbReference type="ARBA" id="ARBA00023136"/>
    </source>
</evidence>
<feature type="domain" description="Tripartite ATP-independent periplasmic transporters DctQ component" evidence="10">
    <location>
        <begin position="46"/>
        <end position="171"/>
    </location>
</feature>
<name>A0A1M5GYN5_VIBGA</name>
<keyword evidence="12" id="KW-1185">Reference proteome</keyword>
<feature type="transmembrane region" description="Helical" evidence="9">
    <location>
        <begin position="32"/>
        <end position="56"/>
    </location>
</feature>
<dbReference type="RefSeq" id="WP_077316158.1">
    <property type="nucleotide sequence ID" value="NZ_FQUH01000027.1"/>
</dbReference>
<evidence type="ECO:0000256" key="5">
    <source>
        <dbReference type="ARBA" id="ARBA00022692"/>
    </source>
</evidence>
<evidence type="ECO:0000313" key="11">
    <source>
        <dbReference type="EMBL" id="SHG08853.1"/>
    </source>
</evidence>
<dbReference type="AlphaFoldDB" id="A0A1M5GYN5"/>
<evidence type="ECO:0000256" key="6">
    <source>
        <dbReference type="ARBA" id="ARBA00022989"/>
    </source>
</evidence>
<evidence type="ECO:0000256" key="8">
    <source>
        <dbReference type="ARBA" id="ARBA00038436"/>
    </source>
</evidence>
<dbReference type="EMBL" id="FQUH01000027">
    <property type="protein sequence ID" value="SHG08853.1"/>
    <property type="molecule type" value="Genomic_DNA"/>
</dbReference>
<comment type="function">
    <text evidence="9">Part of the tripartite ATP-independent periplasmic (TRAP) transport system.</text>
</comment>
<evidence type="ECO:0000256" key="9">
    <source>
        <dbReference type="RuleBase" id="RU369079"/>
    </source>
</evidence>
<protein>
    <recommendedName>
        <fullName evidence="9">TRAP transporter small permease protein</fullName>
    </recommendedName>
</protein>
<feature type="transmembrane region" description="Helical" evidence="9">
    <location>
        <begin position="68"/>
        <end position="85"/>
    </location>
</feature>
<proteinExistence type="inferred from homology"/>
<sequence length="181" mass="19963">MEVMNVSKINQKQGCSSALAVVVRIESIADKLLGYLAALGLVALSSVVLLQIFARLFLDTPPAWTEELSRYLFIGTVAISVGIAYKRGELVSVELLVNALSNRHAHLFSALVAAIIFIFSWVLYPAAVQFAQIGAFQLSPTLFIPMSYVFYSTVLILVNLMFFSALGFIRHLLHFFNAEAM</sequence>
<dbReference type="InterPro" id="IPR007387">
    <property type="entry name" value="TRAP_DctQ"/>
</dbReference>
<feature type="transmembrane region" description="Helical" evidence="9">
    <location>
        <begin position="106"/>
        <end position="128"/>
    </location>
</feature>
<keyword evidence="4 9" id="KW-0997">Cell inner membrane</keyword>
<comment type="similarity">
    <text evidence="8 9">Belongs to the TRAP transporter small permease family.</text>
</comment>
<dbReference type="PANTHER" id="PTHR35011">
    <property type="entry name" value="2,3-DIKETO-L-GULONATE TRAP TRANSPORTER SMALL PERMEASE PROTEIN YIAM"/>
    <property type="match status" value="1"/>
</dbReference>
<dbReference type="GO" id="GO:0005886">
    <property type="term" value="C:plasma membrane"/>
    <property type="evidence" value="ECO:0007669"/>
    <property type="project" value="UniProtKB-SubCell"/>
</dbReference>
<keyword evidence="2 9" id="KW-0813">Transport</keyword>
<dbReference type="InterPro" id="IPR055348">
    <property type="entry name" value="DctQ"/>
</dbReference>
<organism evidence="11 12">
    <name type="scientific">Vibrio gazogenes DSM 21264 = NBRC 103151</name>
    <dbReference type="NCBI Taxonomy" id="1123492"/>
    <lineage>
        <taxon>Bacteria</taxon>
        <taxon>Pseudomonadati</taxon>
        <taxon>Pseudomonadota</taxon>
        <taxon>Gammaproteobacteria</taxon>
        <taxon>Vibrionales</taxon>
        <taxon>Vibrionaceae</taxon>
        <taxon>Vibrio</taxon>
    </lineage>
</organism>
<keyword evidence="6 9" id="KW-1133">Transmembrane helix</keyword>
<comment type="subunit">
    <text evidence="9">The complex comprises the extracytoplasmic solute receptor protein and the two transmembrane proteins.</text>
</comment>
<evidence type="ECO:0000256" key="2">
    <source>
        <dbReference type="ARBA" id="ARBA00022448"/>
    </source>
</evidence>